<organism evidence="1">
    <name type="scientific">Aeromonas caviae</name>
    <name type="common">Aeromonas punctata</name>
    <dbReference type="NCBI Taxonomy" id="648"/>
    <lineage>
        <taxon>Bacteria</taxon>
        <taxon>Pseudomonadati</taxon>
        <taxon>Pseudomonadota</taxon>
        <taxon>Gammaproteobacteria</taxon>
        <taxon>Aeromonadales</taxon>
        <taxon>Aeromonadaceae</taxon>
        <taxon>Aeromonas</taxon>
    </lineage>
</organism>
<keyword evidence="1" id="KW-0614">Plasmid</keyword>
<proteinExistence type="predicted"/>
<reference evidence="1" key="1">
    <citation type="submission" date="2016-11" db="EMBL/GenBank/DDBJ databases">
        <title>Aeromonas genus plasmids.</title>
        <authorList>
            <person name="Klemm E.J."/>
            <person name="Page A.J."/>
        </authorList>
    </citation>
    <scope>NUCLEOTIDE SEQUENCE [LARGE SCALE GENOMIC DNA]</scope>
    <source>
        <strain evidence="1">9716_6_18</strain>
        <plasmid evidence="1">9716_6_18</plasmid>
    </source>
</reference>
<protein>
    <submittedName>
        <fullName evidence="1">Uncharacterized protein</fullName>
    </submittedName>
</protein>
<dbReference type="AlphaFoldDB" id="A0A1L0CHL9"/>
<evidence type="ECO:0000313" key="1">
    <source>
        <dbReference type="EMBL" id="SGZ37793.1"/>
    </source>
</evidence>
<accession>A0A1L0CHL9</accession>
<sequence>MTQYLGSQLVEKQQRLALMGAEITRREKVLAFLKSEGGAIQFSTCDGRRCIQIDEGAQTYENGYRILKGY</sequence>
<reference evidence="1" key="2">
    <citation type="submission" date="2016-11" db="EMBL/GenBank/DDBJ databases">
        <authorList>
            <person name="Jaros S."/>
            <person name="Januszkiewicz K."/>
            <person name="Wedrychowicz H."/>
        </authorList>
    </citation>
    <scope>NUCLEOTIDE SEQUENCE</scope>
    <source>
        <strain evidence="1">9716_6_18</strain>
        <plasmid evidence="1">9716_6_18</plasmid>
    </source>
</reference>
<geneLocation type="plasmid" evidence="1">
    <name>9716_6_18</name>
</geneLocation>
<name>A0A1L0CHL9_AERCA</name>
<dbReference type="EMBL" id="LT635662">
    <property type="protein sequence ID" value="SGZ37793.1"/>
    <property type="molecule type" value="Genomic_DNA"/>
</dbReference>